<organism evidence="1 2">
    <name type="scientific">Catharanthus roseus</name>
    <name type="common">Madagascar periwinkle</name>
    <name type="synonym">Vinca rosea</name>
    <dbReference type="NCBI Taxonomy" id="4058"/>
    <lineage>
        <taxon>Eukaryota</taxon>
        <taxon>Viridiplantae</taxon>
        <taxon>Streptophyta</taxon>
        <taxon>Embryophyta</taxon>
        <taxon>Tracheophyta</taxon>
        <taxon>Spermatophyta</taxon>
        <taxon>Magnoliopsida</taxon>
        <taxon>eudicotyledons</taxon>
        <taxon>Gunneridae</taxon>
        <taxon>Pentapetalae</taxon>
        <taxon>asterids</taxon>
        <taxon>lamiids</taxon>
        <taxon>Gentianales</taxon>
        <taxon>Apocynaceae</taxon>
        <taxon>Rauvolfioideae</taxon>
        <taxon>Vinceae</taxon>
        <taxon>Catharanthinae</taxon>
        <taxon>Catharanthus</taxon>
    </lineage>
</organism>
<gene>
    <name evidence="1" type="ORF">M9H77_05970</name>
</gene>
<protein>
    <submittedName>
        <fullName evidence="1">Uncharacterized protein</fullName>
    </submittedName>
</protein>
<sequence length="534" mass="59058">MPTISGRRSSQVSAAGGKLSDDMSVISEIGDSTPQKRKLRSSSASKDSPNSSVLLPMDCSPAKRKSPRRSLNDSPQANIPLKENEKNLGNKVANPVKSPVKKKLSDSFRDKPIWNPRDMEHLSLVKEALHVSTPPSAVVCRDNEQKRILDFCKKCVEEEKAGSLYVCGCPGTGKSLSMEKVKEALICWAKEAGFQAPDVISINCTSLTNTCEIFSKILGKGSQKKVSGSASPLKNLQTSYSQKQPFSGMKLIVADELDYLITKDRAVLHDLFMLTTFPYSRCILIGIANAIDLADRFLPKLQSLNCKPTVITYRAYSKDQILIILQQRLMALPYVVFEPMALQVCAMKVSAASGDMRKALWICRSAIEILEAEIRDSTENMDQSLVDAGLCDNLRAANCKSLSKQDSSIVRPDHMFLALSKAKISPVVDTIQSLPQHQQIILCSVVKLFRTGKKETTIGELNKYYIDVCKSTLIPPVGMVELSSMCRVLGDQGLLKVGQSREDKLRRVSLKVDDVVDITFALQGIRFFRNFLQQ</sequence>
<proteinExistence type="predicted"/>
<evidence type="ECO:0000313" key="1">
    <source>
        <dbReference type="EMBL" id="KAI5675020.1"/>
    </source>
</evidence>
<dbReference type="EMBL" id="CM044702">
    <property type="protein sequence ID" value="KAI5675020.1"/>
    <property type="molecule type" value="Genomic_DNA"/>
</dbReference>
<accession>A0ACC0BQR5</accession>
<reference evidence="2" key="1">
    <citation type="journal article" date="2023" name="Nat. Plants">
        <title>Single-cell RNA sequencing provides a high-resolution roadmap for understanding the multicellular compartmentation of specialized metabolism.</title>
        <authorList>
            <person name="Sun S."/>
            <person name="Shen X."/>
            <person name="Li Y."/>
            <person name="Li Y."/>
            <person name="Wang S."/>
            <person name="Li R."/>
            <person name="Zhang H."/>
            <person name="Shen G."/>
            <person name="Guo B."/>
            <person name="Wei J."/>
            <person name="Xu J."/>
            <person name="St-Pierre B."/>
            <person name="Chen S."/>
            <person name="Sun C."/>
        </authorList>
    </citation>
    <scope>NUCLEOTIDE SEQUENCE [LARGE SCALE GENOMIC DNA]</scope>
</reference>
<name>A0ACC0BQR5_CATRO</name>
<comment type="caution">
    <text evidence="1">The sequence shown here is derived from an EMBL/GenBank/DDBJ whole genome shotgun (WGS) entry which is preliminary data.</text>
</comment>
<keyword evidence="2" id="KW-1185">Reference proteome</keyword>
<evidence type="ECO:0000313" key="2">
    <source>
        <dbReference type="Proteomes" id="UP001060085"/>
    </source>
</evidence>
<dbReference type="Proteomes" id="UP001060085">
    <property type="component" value="Linkage Group LG02"/>
</dbReference>